<dbReference type="InterPro" id="IPR020846">
    <property type="entry name" value="MFS_dom"/>
</dbReference>
<keyword evidence="8" id="KW-1185">Reference proteome</keyword>
<evidence type="ECO:0000259" key="6">
    <source>
        <dbReference type="PROSITE" id="PS50850"/>
    </source>
</evidence>
<dbReference type="InterPro" id="IPR036259">
    <property type="entry name" value="MFS_trans_sf"/>
</dbReference>
<dbReference type="EMBL" id="JAACLJ010000003">
    <property type="protein sequence ID" value="KAF4589453.1"/>
    <property type="molecule type" value="Genomic_DNA"/>
</dbReference>
<feature type="domain" description="Major facilitator superfamily (MFS) profile" evidence="6">
    <location>
        <begin position="1"/>
        <end position="371"/>
    </location>
</feature>
<keyword evidence="2 5" id="KW-0812">Transmembrane</keyword>
<evidence type="ECO:0000256" key="4">
    <source>
        <dbReference type="ARBA" id="ARBA00023136"/>
    </source>
</evidence>
<reference evidence="7 8" key="1">
    <citation type="journal article" date="2020" name="G3 (Bethesda)">
        <title>Genetic Underpinnings of Host Manipulation by Ophiocordyceps as Revealed by Comparative Transcriptomics.</title>
        <authorList>
            <person name="Will I."/>
            <person name="Das B."/>
            <person name="Trinh T."/>
            <person name="Brachmann A."/>
            <person name="Ohm R.A."/>
            <person name="de Bekker C."/>
        </authorList>
    </citation>
    <scope>NUCLEOTIDE SEQUENCE [LARGE SCALE GENOMIC DNA]</scope>
    <source>
        <strain evidence="7 8">EC05</strain>
    </source>
</reference>
<feature type="transmembrane region" description="Helical" evidence="5">
    <location>
        <begin position="294"/>
        <end position="312"/>
    </location>
</feature>
<dbReference type="Gene3D" id="1.20.1250.20">
    <property type="entry name" value="MFS general substrate transporter like domains"/>
    <property type="match status" value="1"/>
</dbReference>
<dbReference type="PROSITE" id="PS50850">
    <property type="entry name" value="MFS"/>
    <property type="match status" value="1"/>
</dbReference>
<feature type="transmembrane region" description="Helical" evidence="5">
    <location>
        <begin position="94"/>
        <end position="114"/>
    </location>
</feature>
<dbReference type="InterPro" id="IPR011701">
    <property type="entry name" value="MFS"/>
</dbReference>
<dbReference type="OrthoDB" id="6770063at2759"/>
<name>A0A8H4VE50_9HYPO</name>
<dbReference type="PANTHER" id="PTHR23502">
    <property type="entry name" value="MAJOR FACILITATOR SUPERFAMILY"/>
    <property type="match status" value="1"/>
</dbReference>
<evidence type="ECO:0000313" key="8">
    <source>
        <dbReference type="Proteomes" id="UP000562929"/>
    </source>
</evidence>
<proteinExistence type="predicted"/>
<feature type="transmembrane region" description="Helical" evidence="5">
    <location>
        <begin position="156"/>
        <end position="176"/>
    </location>
</feature>
<feature type="transmembrane region" description="Helical" evidence="5">
    <location>
        <begin position="254"/>
        <end position="274"/>
    </location>
</feature>
<feature type="transmembrane region" description="Helical" evidence="5">
    <location>
        <begin position="324"/>
        <end position="345"/>
    </location>
</feature>
<dbReference type="GO" id="GO:0016020">
    <property type="term" value="C:membrane"/>
    <property type="evidence" value="ECO:0007669"/>
    <property type="project" value="UniProtKB-SubCell"/>
</dbReference>
<organism evidence="7 8">
    <name type="scientific">Ophiocordyceps camponoti-floridani</name>
    <dbReference type="NCBI Taxonomy" id="2030778"/>
    <lineage>
        <taxon>Eukaryota</taxon>
        <taxon>Fungi</taxon>
        <taxon>Dikarya</taxon>
        <taxon>Ascomycota</taxon>
        <taxon>Pezizomycotina</taxon>
        <taxon>Sordariomycetes</taxon>
        <taxon>Hypocreomycetidae</taxon>
        <taxon>Hypocreales</taxon>
        <taxon>Ophiocordycipitaceae</taxon>
        <taxon>Ophiocordyceps</taxon>
    </lineage>
</organism>
<sequence length="371" mass="39587">MTLLAFMSFNVTFVCISVVPVAARIVHDIGPGSHPRSTSVLLVTGWELGEAIGPFFIGPLSETWGRRPVIHAVNTIFVLTIVLSALSRTTTLLIAARIAAGMTVTANVLNPAIAGDIMLPGERGSALAMTATANLAGGAIGSAVGGLVAEGLGWRSVLWLGTALATLSTLLLIFYFPETYRPALTRGNQDEHAKQDGRGIGSVVRPAHMLWCSSILAVISLFHGLGFSVYYIMSVTLPDIVENIYNGSPATTGLYLISFSVGSAISMLLCHFFLDNIYLRLSNRTPNHAKPEYWLPLAIIGSIMMPASTLLYGWTAQARLPEPLLLCVLSFIGTSLLLSMLPVFAYIVDAFGTYSASAMAAVMMTRCLMVS</sequence>
<evidence type="ECO:0000256" key="3">
    <source>
        <dbReference type="ARBA" id="ARBA00022989"/>
    </source>
</evidence>
<accession>A0A8H4VE50</accession>
<evidence type="ECO:0000256" key="5">
    <source>
        <dbReference type="SAM" id="Phobius"/>
    </source>
</evidence>
<dbReference type="SUPFAM" id="SSF103473">
    <property type="entry name" value="MFS general substrate transporter"/>
    <property type="match status" value="1"/>
</dbReference>
<dbReference type="GO" id="GO:0022857">
    <property type="term" value="F:transmembrane transporter activity"/>
    <property type="evidence" value="ECO:0007669"/>
    <property type="project" value="InterPro"/>
</dbReference>
<feature type="transmembrane region" description="Helical" evidence="5">
    <location>
        <begin position="208"/>
        <end position="233"/>
    </location>
</feature>
<feature type="transmembrane region" description="Helical" evidence="5">
    <location>
        <begin position="69"/>
        <end position="87"/>
    </location>
</feature>
<dbReference type="AlphaFoldDB" id="A0A8H4VE50"/>
<protein>
    <submittedName>
        <fullName evidence="7">Major facilitator superfamily transporter</fullName>
    </submittedName>
</protein>
<keyword evidence="4 5" id="KW-0472">Membrane</keyword>
<keyword evidence="3 5" id="KW-1133">Transmembrane helix</keyword>
<gene>
    <name evidence="7" type="ORF">GQ602_003342</name>
</gene>
<feature type="transmembrane region" description="Helical" evidence="5">
    <location>
        <begin position="6"/>
        <end position="26"/>
    </location>
</feature>
<dbReference type="PANTHER" id="PTHR23502:SF163">
    <property type="entry name" value="MAJOR FACILITATOR SUPERFAMILY (MFS) PROFILE DOMAIN-CONTAINING PROTEIN"/>
    <property type="match status" value="1"/>
</dbReference>
<evidence type="ECO:0000256" key="1">
    <source>
        <dbReference type="ARBA" id="ARBA00004141"/>
    </source>
</evidence>
<dbReference type="Pfam" id="PF07690">
    <property type="entry name" value="MFS_1"/>
    <property type="match status" value="1"/>
</dbReference>
<evidence type="ECO:0000313" key="7">
    <source>
        <dbReference type="EMBL" id="KAF4589453.1"/>
    </source>
</evidence>
<evidence type="ECO:0000256" key="2">
    <source>
        <dbReference type="ARBA" id="ARBA00022692"/>
    </source>
</evidence>
<comment type="caution">
    <text evidence="7">The sequence shown here is derived from an EMBL/GenBank/DDBJ whole genome shotgun (WGS) entry which is preliminary data.</text>
</comment>
<feature type="transmembrane region" description="Helical" evidence="5">
    <location>
        <begin position="38"/>
        <end position="57"/>
    </location>
</feature>
<comment type="subcellular location">
    <subcellularLocation>
        <location evidence="1">Membrane</location>
        <topology evidence="1">Multi-pass membrane protein</topology>
    </subcellularLocation>
</comment>
<dbReference type="Proteomes" id="UP000562929">
    <property type="component" value="Unassembled WGS sequence"/>
</dbReference>